<proteinExistence type="predicted"/>
<dbReference type="SUPFAM" id="SSF51294">
    <property type="entry name" value="Hedgehog/intein (Hint) domain"/>
    <property type="match status" value="1"/>
</dbReference>
<evidence type="ECO:0000256" key="1">
    <source>
        <dbReference type="SAM" id="SignalP"/>
    </source>
</evidence>
<feature type="chain" id="PRO_5037200531" description="Intein C-terminal splicing domain-containing protein" evidence="1">
    <location>
        <begin position="24"/>
        <end position="223"/>
    </location>
</feature>
<dbReference type="PROSITE" id="PS50818">
    <property type="entry name" value="INTEIN_C_TER"/>
    <property type="match status" value="1"/>
</dbReference>
<reference evidence="2" key="1">
    <citation type="submission" date="2020-04" db="EMBL/GenBank/DDBJ databases">
        <authorList>
            <person name="Zhang T."/>
        </authorList>
    </citation>
    <scope>NUCLEOTIDE SEQUENCE</scope>
    <source>
        <strain evidence="2">HKST-UBA02</strain>
    </source>
</reference>
<dbReference type="InterPro" id="IPR036844">
    <property type="entry name" value="Hint_dom_sf"/>
</dbReference>
<dbReference type="Pfam" id="PF07591">
    <property type="entry name" value="PT-HINT"/>
    <property type="match status" value="1"/>
</dbReference>
<name>A0A956SDF4_UNCEI</name>
<comment type="caution">
    <text evidence="2">The sequence shown here is derived from an EMBL/GenBank/DDBJ whole genome shotgun (WGS) entry which is preliminary data.</text>
</comment>
<evidence type="ECO:0008006" key="4">
    <source>
        <dbReference type="Google" id="ProtNLM"/>
    </source>
</evidence>
<dbReference type="InterPro" id="IPR030934">
    <property type="entry name" value="Intein_C"/>
</dbReference>
<dbReference type="AlphaFoldDB" id="A0A956SDF4"/>
<organism evidence="2 3">
    <name type="scientific">Eiseniibacteriota bacterium</name>
    <dbReference type="NCBI Taxonomy" id="2212470"/>
    <lineage>
        <taxon>Bacteria</taxon>
        <taxon>Candidatus Eiseniibacteriota</taxon>
    </lineage>
</organism>
<evidence type="ECO:0000313" key="3">
    <source>
        <dbReference type="Proteomes" id="UP000739538"/>
    </source>
</evidence>
<dbReference type="EMBL" id="JAGQHS010000052">
    <property type="protein sequence ID" value="MCA9756410.1"/>
    <property type="molecule type" value="Genomic_DNA"/>
</dbReference>
<gene>
    <name evidence="2" type="ORF">KDA27_11465</name>
</gene>
<dbReference type="Gene3D" id="2.170.16.10">
    <property type="entry name" value="Hedgehog/Intein (Hint) domain"/>
    <property type="match status" value="1"/>
</dbReference>
<protein>
    <recommendedName>
        <fullName evidence="4">Intein C-terminal splicing domain-containing protein</fullName>
    </recommendedName>
</protein>
<sequence>MQRTLPGVWALLFLFALAGASMAVPNCSEIECFSDGDCHGGHVVWVTLCGSGIATFYCAWSDCAPSETMACDCSLGGGHSCFLAGTQIQMADGSTKAIEDIAVGDVLEGYDASTSAAVPSRVEVVVAPREVDSYFVINRKIYATGTQPVLSKGDWVDVASLQAGDTLTDSDGNAVPIRSIEEVFQKVTVYNMNVSSSTYIADGIVAHNKNFYTIYSPDEGQGP</sequence>
<dbReference type="Proteomes" id="UP000739538">
    <property type="component" value="Unassembled WGS sequence"/>
</dbReference>
<accession>A0A956SDF4</accession>
<reference evidence="2" key="2">
    <citation type="journal article" date="2021" name="Microbiome">
        <title>Successional dynamics and alternative stable states in a saline activated sludge microbial community over 9 years.</title>
        <authorList>
            <person name="Wang Y."/>
            <person name="Ye J."/>
            <person name="Ju F."/>
            <person name="Liu L."/>
            <person name="Boyd J.A."/>
            <person name="Deng Y."/>
            <person name="Parks D.H."/>
            <person name="Jiang X."/>
            <person name="Yin X."/>
            <person name="Woodcroft B.J."/>
            <person name="Tyson G.W."/>
            <person name="Hugenholtz P."/>
            <person name="Polz M.F."/>
            <person name="Zhang T."/>
        </authorList>
    </citation>
    <scope>NUCLEOTIDE SEQUENCE</scope>
    <source>
        <strain evidence="2">HKST-UBA02</strain>
    </source>
</reference>
<keyword evidence="1" id="KW-0732">Signal</keyword>
<evidence type="ECO:0000313" key="2">
    <source>
        <dbReference type="EMBL" id="MCA9756410.1"/>
    </source>
</evidence>
<feature type="signal peptide" evidence="1">
    <location>
        <begin position="1"/>
        <end position="23"/>
    </location>
</feature>
<dbReference type="CDD" id="cd00081">
    <property type="entry name" value="Hint"/>
    <property type="match status" value="1"/>
</dbReference>